<reference evidence="1" key="1">
    <citation type="journal article" date="2022" name="bioRxiv">
        <title>Sequencing and chromosome-scale assembly of the giantPleurodeles waltlgenome.</title>
        <authorList>
            <person name="Brown T."/>
            <person name="Elewa A."/>
            <person name="Iarovenko S."/>
            <person name="Subramanian E."/>
            <person name="Araus A.J."/>
            <person name="Petzold A."/>
            <person name="Susuki M."/>
            <person name="Suzuki K.-i.T."/>
            <person name="Hayashi T."/>
            <person name="Toyoda A."/>
            <person name="Oliveira C."/>
            <person name="Osipova E."/>
            <person name="Leigh N.D."/>
            <person name="Simon A."/>
            <person name="Yun M.H."/>
        </authorList>
    </citation>
    <scope>NUCLEOTIDE SEQUENCE</scope>
    <source>
        <strain evidence="1">20211129_DDA</strain>
        <tissue evidence="1">Liver</tissue>
    </source>
</reference>
<keyword evidence="2" id="KW-1185">Reference proteome</keyword>
<accession>A0AAV7UG78</accession>
<sequence length="361" mass="41737">MHAQGNSTFSGFPEQSGYYSWAELRLLSTSLGLPCSLLVDCIPSEIVNRDPLISTKVLLRLLDMGYFTAPLHFTFCMKSGIYNIKVIAKCLDLLDSRSLSFNAIREANVAFSAYEHMDQKGMKTDRHTLTRCLKMCGMAVSPKQLSAYLTQRMNSRAEAGRIQLYEFLELLVLCEPRDMIPPRDGRVSSTAKTPRDVYELDDMRSLLATPDEKLALQLNQRIQQHERWMFPRENDKLLRTPILHKENMRKYLKEAWRSSHQADAVSPHASYDKSPEKWTLVTPVPHLTCRCYTPKQITPILSEEELEATRREKDNLQYEIETLAERSAWQLNWKMDYYIPGYRERTAARPKSGVEQSFLID</sequence>
<proteinExistence type="predicted"/>
<dbReference type="EMBL" id="JANPWB010000005">
    <property type="protein sequence ID" value="KAJ1187566.1"/>
    <property type="molecule type" value="Genomic_DNA"/>
</dbReference>
<comment type="caution">
    <text evidence="1">The sequence shown here is derived from an EMBL/GenBank/DDBJ whole genome shotgun (WGS) entry which is preliminary data.</text>
</comment>
<gene>
    <name evidence="1" type="ORF">NDU88_004341</name>
</gene>
<protein>
    <submittedName>
        <fullName evidence="1">Uncharacterized protein</fullName>
    </submittedName>
</protein>
<organism evidence="1 2">
    <name type="scientific">Pleurodeles waltl</name>
    <name type="common">Iberian ribbed newt</name>
    <dbReference type="NCBI Taxonomy" id="8319"/>
    <lineage>
        <taxon>Eukaryota</taxon>
        <taxon>Metazoa</taxon>
        <taxon>Chordata</taxon>
        <taxon>Craniata</taxon>
        <taxon>Vertebrata</taxon>
        <taxon>Euteleostomi</taxon>
        <taxon>Amphibia</taxon>
        <taxon>Batrachia</taxon>
        <taxon>Caudata</taxon>
        <taxon>Salamandroidea</taxon>
        <taxon>Salamandridae</taxon>
        <taxon>Pleurodelinae</taxon>
        <taxon>Pleurodeles</taxon>
    </lineage>
</organism>
<evidence type="ECO:0000313" key="2">
    <source>
        <dbReference type="Proteomes" id="UP001066276"/>
    </source>
</evidence>
<name>A0AAV7UG78_PLEWA</name>
<evidence type="ECO:0000313" key="1">
    <source>
        <dbReference type="EMBL" id="KAJ1187566.1"/>
    </source>
</evidence>
<dbReference type="AlphaFoldDB" id="A0AAV7UG78"/>
<dbReference type="Proteomes" id="UP001066276">
    <property type="component" value="Chromosome 3_1"/>
</dbReference>